<dbReference type="Gene3D" id="2.10.60.10">
    <property type="entry name" value="CD59"/>
    <property type="match status" value="1"/>
</dbReference>
<dbReference type="SUPFAM" id="SSF57302">
    <property type="entry name" value="Snake toxin-like"/>
    <property type="match status" value="1"/>
</dbReference>
<evidence type="ECO:0000256" key="6">
    <source>
        <dbReference type="SAM" id="SignalP"/>
    </source>
</evidence>
<reference evidence="9" key="1">
    <citation type="submission" date="2025-08" db="UniProtKB">
        <authorList>
            <consortium name="RefSeq"/>
        </authorList>
    </citation>
    <scope>IDENTIFICATION</scope>
    <source>
        <tissue evidence="9">Liver</tissue>
    </source>
</reference>
<keyword evidence="4 9" id="KW-0593">Phospholipase A2 inhibitor</keyword>
<comment type="subcellular location">
    <subcellularLocation>
        <location evidence="1">Secreted</location>
    </subcellularLocation>
</comment>
<dbReference type="AlphaFoldDB" id="A0A9F5MWZ2"/>
<dbReference type="GO" id="GO:0005576">
    <property type="term" value="C:extracellular region"/>
    <property type="evidence" value="ECO:0007669"/>
    <property type="project" value="UniProtKB-SubCell"/>
</dbReference>
<organism evidence="8 9">
    <name type="scientific">Python bivittatus</name>
    <name type="common">Burmese python</name>
    <name type="synonym">Python molurus bivittatus</name>
    <dbReference type="NCBI Taxonomy" id="176946"/>
    <lineage>
        <taxon>Eukaryota</taxon>
        <taxon>Metazoa</taxon>
        <taxon>Chordata</taxon>
        <taxon>Craniata</taxon>
        <taxon>Vertebrata</taxon>
        <taxon>Euteleostomi</taxon>
        <taxon>Lepidosauria</taxon>
        <taxon>Squamata</taxon>
        <taxon>Bifurcata</taxon>
        <taxon>Unidentata</taxon>
        <taxon>Episquamata</taxon>
        <taxon>Toxicofera</taxon>
        <taxon>Serpentes</taxon>
        <taxon>Henophidia</taxon>
        <taxon>Pythonidae</taxon>
        <taxon>Python</taxon>
    </lineage>
</organism>
<keyword evidence="3" id="KW-0964">Secreted</keyword>
<feature type="domain" description="UPAR/Ly6" evidence="7">
    <location>
        <begin position="27"/>
        <end position="122"/>
    </location>
</feature>
<name>A0A9F5MWZ2_PYTBI</name>
<feature type="signal peptide" evidence="6">
    <location>
        <begin position="1"/>
        <end position="29"/>
    </location>
</feature>
<feature type="chain" id="PRO_5039945567" evidence="6">
    <location>
        <begin position="30"/>
        <end position="189"/>
    </location>
</feature>
<dbReference type="KEGG" id="pbi:112541598"/>
<feature type="non-terminal residue" evidence="9">
    <location>
        <position position="1"/>
    </location>
</feature>
<keyword evidence="8" id="KW-1185">Reference proteome</keyword>
<evidence type="ECO:0000313" key="8">
    <source>
        <dbReference type="Proteomes" id="UP000695026"/>
    </source>
</evidence>
<comment type="similarity">
    <text evidence="2">Belongs to the CNF-like-inhibitor family.</text>
</comment>
<evidence type="ECO:0000256" key="3">
    <source>
        <dbReference type="ARBA" id="ARBA00022525"/>
    </source>
</evidence>
<protein>
    <submittedName>
        <fullName evidence="9">Phospholipase A2 inhibitor and Ly6/PLAUR domain-containing protein-like</fullName>
    </submittedName>
</protein>
<dbReference type="OMA" id="NANGRRC"/>
<dbReference type="SMART" id="SM00134">
    <property type="entry name" value="LU"/>
    <property type="match status" value="1"/>
</dbReference>
<keyword evidence="6" id="KW-0732">Signal</keyword>
<dbReference type="Proteomes" id="UP000695026">
    <property type="component" value="Unplaced"/>
</dbReference>
<dbReference type="CDD" id="cd23588">
    <property type="entry name" value="TFP_LU_ECD_PLIG"/>
    <property type="match status" value="1"/>
</dbReference>
<evidence type="ECO:0000259" key="7">
    <source>
        <dbReference type="SMART" id="SM00134"/>
    </source>
</evidence>
<sequence length="189" mass="20620">LKEVRRGDAILYVLRSVFLSLSSVATLECEVCSDIGTNCTGNMKTCDDQQNTCFIILILSTLEDTVMQTVAKGCESKEVCKTPKSHLNMGQGKILQASLICCTKDACKTARPQLPPLKTEVNRKHCPACYSGSGTCDEEMLNCTGPEKYCFHMFSRTYAGKSHFPCEGACEFHLAAGWHLTHPSPAAGN</sequence>
<evidence type="ECO:0000313" key="9">
    <source>
        <dbReference type="RefSeq" id="XP_025027560.1"/>
    </source>
</evidence>
<gene>
    <name evidence="9" type="primary">LOC112541598</name>
</gene>
<dbReference type="GO" id="GO:0019834">
    <property type="term" value="F:phospholipase A2 inhibitor activity"/>
    <property type="evidence" value="ECO:0007669"/>
    <property type="project" value="UniProtKB-KW"/>
</dbReference>
<accession>A0A9F5MWZ2</accession>
<dbReference type="InterPro" id="IPR004126">
    <property type="entry name" value="PLipase_A2_inh_N"/>
</dbReference>
<dbReference type="PANTHER" id="PTHR20914">
    <property type="entry name" value="LY6/PLAUR DOMAIN-CONTAINING PROTEIN 8"/>
    <property type="match status" value="1"/>
</dbReference>
<dbReference type="GeneID" id="112541598"/>
<evidence type="ECO:0000256" key="4">
    <source>
        <dbReference type="ARBA" id="ARBA00023005"/>
    </source>
</evidence>
<dbReference type="InterPro" id="IPR016054">
    <property type="entry name" value="LY6_UPA_recep-like"/>
</dbReference>
<evidence type="ECO:0000256" key="5">
    <source>
        <dbReference type="ARBA" id="ARBA00023157"/>
    </source>
</evidence>
<evidence type="ECO:0000256" key="2">
    <source>
        <dbReference type="ARBA" id="ARBA00006570"/>
    </source>
</evidence>
<evidence type="ECO:0000256" key="1">
    <source>
        <dbReference type="ARBA" id="ARBA00004613"/>
    </source>
</evidence>
<dbReference type="InterPro" id="IPR050918">
    <property type="entry name" value="CNF-like_PLA2_Inhibitor"/>
</dbReference>
<proteinExistence type="inferred from homology"/>
<dbReference type="Pfam" id="PF02988">
    <property type="entry name" value="PLA2_inh"/>
    <property type="match status" value="1"/>
</dbReference>
<dbReference type="PANTHER" id="PTHR20914:SF30">
    <property type="entry name" value="LY6_PLAUR DOMAIN CONTAINING 9"/>
    <property type="match status" value="1"/>
</dbReference>
<dbReference type="InterPro" id="IPR045860">
    <property type="entry name" value="Snake_toxin-like_sf"/>
</dbReference>
<dbReference type="RefSeq" id="XP_025027560.1">
    <property type="nucleotide sequence ID" value="XM_025171792.1"/>
</dbReference>
<dbReference type="OrthoDB" id="9005385at2759"/>
<keyword evidence="5" id="KW-1015">Disulfide bond</keyword>